<gene>
    <name evidence="1" type="ORF">SAY87_007766</name>
</gene>
<protein>
    <submittedName>
        <fullName evidence="1">Uncharacterized protein</fullName>
    </submittedName>
</protein>
<evidence type="ECO:0000313" key="1">
    <source>
        <dbReference type="EMBL" id="KAK4766124.1"/>
    </source>
</evidence>
<dbReference type="PANTHER" id="PTHR47680">
    <property type="entry name" value="SHEWANELLA-LIKE PROTEIN PHOSPHATASE 2"/>
    <property type="match status" value="1"/>
</dbReference>
<accession>A0AAN7KJ47</accession>
<evidence type="ECO:0000313" key="2">
    <source>
        <dbReference type="Proteomes" id="UP001345219"/>
    </source>
</evidence>
<sequence>MELGKLKDPFSGIPAGFPGIKEEFVDGFRARIIALQPNGLIATRFLLQNLTVLVIGDSVFVHRGLLAEHVGYGLDRINMEKFLSMLQKVLNKVAKNSDCSTLVHTLTTIPGAKGMTMGHTIQQSGINRACNSKAIRIDVGMSKGCTNGLPEVLEINKNSAVKILTSNPLYQNKQKSYMDANIGEMGLGCWSPIRVQNKWK</sequence>
<name>A0AAN7KJ47_9MYRT</name>
<keyword evidence="2" id="KW-1185">Reference proteome</keyword>
<comment type="caution">
    <text evidence="1">The sequence shown here is derived from an EMBL/GenBank/DDBJ whole genome shotgun (WGS) entry which is preliminary data.</text>
</comment>
<dbReference type="AlphaFoldDB" id="A0AAN7KJ47"/>
<dbReference type="EMBL" id="JAXIOK010000007">
    <property type="protein sequence ID" value="KAK4766124.1"/>
    <property type="molecule type" value="Genomic_DNA"/>
</dbReference>
<organism evidence="1 2">
    <name type="scientific">Trapa incisa</name>
    <dbReference type="NCBI Taxonomy" id="236973"/>
    <lineage>
        <taxon>Eukaryota</taxon>
        <taxon>Viridiplantae</taxon>
        <taxon>Streptophyta</taxon>
        <taxon>Embryophyta</taxon>
        <taxon>Tracheophyta</taxon>
        <taxon>Spermatophyta</taxon>
        <taxon>Magnoliopsida</taxon>
        <taxon>eudicotyledons</taxon>
        <taxon>Gunneridae</taxon>
        <taxon>Pentapetalae</taxon>
        <taxon>rosids</taxon>
        <taxon>malvids</taxon>
        <taxon>Myrtales</taxon>
        <taxon>Lythraceae</taxon>
        <taxon>Trapa</taxon>
    </lineage>
</organism>
<dbReference type="Proteomes" id="UP001345219">
    <property type="component" value="Chromosome 7"/>
</dbReference>
<dbReference type="SUPFAM" id="SSF56300">
    <property type="entry name" value="Metallo-dependent phosphatases"/>
    <property type="match status" value="1"/>
</dbReference>
<dbReference type="Gene3D" id="3.60.21.10">
    <property type="match status" value="1"/>
</dbReference>
<dbReference type="PANTHER" id="PTHR47680:SF2">
    <property type="entry name" value="SHEWANELLA-LIKE PROTEIN PHOSPHATASE 2"/>
    <property type="match status" value="1"/>
</dbReference>
<reference evidence="1 2" key="1">
    <citation type="journal article" date="2023" name="Hortic Res">
        <title>Pangenome of water caltrop reveals structural variations and asymmetric subgenome divergence after allopolyploidization.</title>
        <authorList>
            <person name="Zhang X."/>
            <person name="Chen Y."/>
            <person name="Wang L."/>
            <person name="Yuan Y."/>
            <person name="Fang M."/>
            <person name="Shi L."/>
            <person name="Lu R."/>
            <person name="Comes H.P."/>
            <person name="Ma Y."/>
            <person name="Chen Y."/>
            <person name="Huang G."/>
            <person name="Zhou Y."/>
            <person name="Zheng Z."/>
            <person name="Qiu Y."/>
        </authorList>
    </citation>
    <scope>NUCLEOTIDE SEQUENCE [LARGE SCALE GENOMIC DNA]</scope>
    <source>
        <tissue evidence="1">Roots</tissue>
    </source>
</reference>
<dbReference type="InterPro" id="IPR029052">
    <property type="entry name" value="Metallo-depent_PP-like"/>
</dbReference>
<proteinExistence type="predicted"/>